<sequence length="153" mass="15695">MAAKPAAAKPIAAKSIAAKPVAARTAPVKPAAAKPASKPAAVKSEAAKPAPKRSAATPAKAAPKQAAPAAEGDVGARDKARKAKLVRDSFTMPEQEYAVLGQVKKACLKAGFEIKKSELLRIGVALISDLDIATLQKVLSSLPQLKTGRPKSE</sequence>
<name>A0ABX0NM73_9BURK</name>
<evidence type="ECO:0000313" key="3">
    <source>
        <dbReference type="Proteomes" id="UP000609726"/>
    </source>
</evidence>
<proteinExistence type="predicted"/>
<protein>
    <submittedName>
        <fullName evidence="2">Uncharacterized protein</fullName>
    </submittedName>
</protein>
<dbReference type="EMBL" id="WHJH01000001">
    <property type="protein sequence ID" value="NHZ87878.1"/>
    <property type="molecule type" value="Genomic_DNA"/>
</dbReference>
<evidence type="ECO:0000256" key="1">
    <source>
        <dbReference type="SAM" id="MobiDB-lite"/>
    </source>
</evidence>
<dbReference type="Proteomes" id="UP000609726">
    <property type="component" value="Unassembled WGS sequence"/>
</dbReference>
<feature type="compositionally biased region" description="Low complexity" evidence="1">
    <location>
        <begin position="1"/>
        <end position="70"/>
    </location>
</feature>
<reference evidence="2 3" key="1">
    <citation type="submission" date="2019-10" db="EMBL/GenBank/DDBJ databases">
        <title>Taxonomy of Antarctic Massilia spp.: description of Massilia rubra sp. nov., Massilia aquatica sp. nov., Massilia mucilaginosa sp. nov., Massilia frigida sp. nov. isolated from streams, lakes and regoliths.</title>
        <authorList>
            <person name="Holochova P."/>
            <person name="Sedlacek I."/>
            <person name="Kralova S."/>
            <person name="Maslanova I."/>
            <person name="Busse H.-J."/>
            <person name="Stankova E."/>
            <person name="Vrbovska V."/>
            <person name="Kovarovic V."/>
            <person name="Bartak M."/>
            <person name="Svec P."/>
            <person name="Pantucek R."/>
        </authorList>
    </citation>
    <scope>NUCLEOTIDE SEQUENCE [LARGE SCALE GENOMIC DNA]</scope>
    <source>
        <strain evidence="2 3">CCM 8733</strain>
    </source>
</reference>
<accession>A0ABX0NM73</accession>
<gene>
    <name evidence="2" type="ORF">F2P45_02355</name>
</gene>
<comment type="caution">
    <text evidence="2">The sequence shown here is derived from an EMBL/GenBank/DDBJ whole genome shotgun (WGS) entry which is preliminary data.</text>
</comment>
<feature type="region of interest" description="Disordered" evidence="1">
    <location>
        <begin position="1"/>
        <end position="81"/>
    </location>
</feature>
<organism evidence="2 3">
    <name type="scientific">Massilia mucilaginosa</name>
    <dbReference type="NCBI Taxonomy" id="2609282"/>
    <lineage>
        <taxon>Bacteria</taxon>
        <taxon>Pseudomonadati</taxon>
        <taxon>Pseudomonadota</taxon>
        <taxon>Betaproteobacteria</taxon>
        <taxon>Burkholderiales</taxon>
        <taxon>Oxalobacteraceae</taxon>
        <taxon>Telluria group</taxon>
        <taxon>Massilia</taxon>
    </lineage>
</organism>
<keyword evidence="3" id="KW-1185">Reference proteome</keyword>
<evidence type="ECO:0000313" key="2">
    <source>
        <dbReference type="EMBL" id="NHZ87878.1"/>
    </source>
</evidence>